<comment type="caution">
    <text evidence="2">The sequence shown here is derived from an EMBL/GenBank/DDBJ whole genome shotgun (WGS) entry which is preliminary data.</text>
</comment>
<gene>
    <name evidence="2" type="ORF">A2W71_01725</name>
</gene>
<dbReference type="EMBL" id="MHMJ01000003">
    <property type="protein sequence ID" value="OGZ26323.1"/>
    <property type="molecule type" value="Genomic_DNA"/>
</dbReference>
<accession>A0A1G2EKL8</accession>
<organism evidence="2 3">
    <name type="scientific">Candidatus Nealsonbacteria bacterium RIFCSPLOWO2_02_39_8</name>
    <dbReference type="NCBI Taxonomy" id="1801674"/>
    <lineage>
        <taxon>Bacteria</taxon>
        <taxon>Candidatus Nealsoniibacteriota</taxon>
    </lineage>
</organism>
<feature type="domain" description="CxxC-x17-CxxC" evidence="1">
    <location>
        <begin position="12"/>
        <end position="52"/>
    </location>
</feature>
<dbReference type="Pfam" id="PF23477">
    <property type="entry name" value="zf_Tbcl_2"/>
    <property type="match status" value="1"/>
</dbReference>
<protein>
    <recommendedName>
        <fullName evidence="1">CxxC-x17-CxxC domain-containing protein</fullName>
    </recommendedName>
</protein>
<sequence>MAYQDNNGGFQRQMYDGKWKCSKCGTEITQLPFQPSPDRLDQLKCRDCYRDSRPSFNRGR</sequence>
<evidence type="ECO:0000259" key="1">
    <source>
        <dbReference type="Pfam" id="PF23477"/>
    </source>
</evidence>
<evidence type="ECO:0000313" key="3">
    <source>
        <dbReference type="Proteomes" id="UP000176216"/>
    </source>
</evidence>
<dbReference type="Proteomes" id="UP000176216">
    <property type="component" value="Unassembled WGS sequence"/>
</dbReference>
<proteinExistence type="predicted"/>
<dbReference type="InterPro" id="IPR026363">
    <property type="entry name" value="CxxC-x17-CxxC_dom"/>
</dbReference>
<dbReference type="AlphaFoldDB" id="A0A1G2EKL8"/>
<reference evidence="2 3" key="1">
    <citation type="journal article" date="2016" name="Nat. Commun.">
        <title>Thousands of microbial genomes shed light on interconnected biogeochemical processes in an aquifer system.</title>
        <authorList>
            <person name="Anantharaman K."/>
            <person name="Brown C.T."/>
            <person name="Hug L.A."/>
            <person name="Sharon I."/>
            <person name="Castelle C.J."/>
            <person name="Probst A.J."/>
            <person name="Thomas B.C."/>
            <person name="Singh A."/>
            <person name="Wilkins M.J."/>
            <person name="Karaoz U."/>
            <person name="Brodie E.L."/>
            <person name="Williams K.H."/>
            <person name="Hubbard S.S."/>
            <person name="Banfield J.F."/>
        </authorList>
    </citation>
    <scope>NUCLEOTIDE SEQUENCE [LARGE SCALE GENOMIC DNA]</scope>
</reference>
<evidence type="ECO:0000313" key="2">
    <source>
        <dbReference type="EMBL" id="OGZ26323.1"/>
    </source>
</evidence>
<name>A0A1G2EKL8_9BACT</name>